<accession>G2YXM8</accession>
<dbReference type="AlphaFoldDB" id="G2YXM8"/>
<dbReference type="HOGENOM" id="CLU_2775685_0_0_1"/>
<evidence type="ECO:0000313" key="1">
    <source>
        <dbReference type="EMBL" id="CCD56376.1"/>
    </source>
</evidence>
<reference evidence="2" key="1">
    <citation type="journal article" date="2011" name="PLoS Genet.">
        <title>Genomic analysis of the necrotrophic fungal pathogens Sclerotinia sclerotiorum and Botrytis cinerea.</title>
        <authorList>
            <person name="Amselem J."/>
            <person name="Cuomo C.A."/>
            <person name="van Kan J.A."/>
            <person name="Viaud M."/>
            <person name="Benito E.P."/>
            <person name="Couloux A."/>
            <person name="Coutinho P.M."/>
            <person name="de Vries R.P."/>
            <person name="Dyer P.S."/>
            <person name="Fillinger S."/>
            <person name="Fournier E."/>
            <person name="Gout L."/>
            <person name="Hahn M."/>
            <person name="Kohn L."/>
            <person name="Lapalu N."/>
            <person name="Plummer K.M."/>
            <person name="Pradier J.M."/>
            <person name="Quevillon E."/>
            <person name="Sharon A."/>
            <person name="Simon A."/>
            <person name="ten Have A."/>
            <person name="Tudzynski B."/>
            <person name="Tudzynski P."/>
            <person name="Wincker P."/>
            <person name="Andrew M."/>
            <person name="Anthouard V."/>
            <person name="Beever R.E."/>
            <person name="Beffa R."/>
            <person name="Benoit I."/>
            <person name="Bouzid O."/>
            <person name="Brault B."/>
            <person name="Chen Z."/>
            <person name="Choquer M."/>
            <person name="Collemare J."/>
            <person name="Cotton P."/>
            <person name="Danchin E.G."/>
            <person name="Da Silva C."/>
            <person name="Gautier A."/>
            <person name="Giraud C."/>
            <person name="Giraud T."/>
            <person name="Gonzalez C."/>
            <person name="Grossetete S."/>
            <person name="Guldener U."/>
            <person name="Henrissat B."/>
            <person name="Howlett B.J."/>
            <person name="Kodira C."/>
            <person name="Kretschmer M."/>
            <person name="Lappartient A."/>
            <person name="Leroch M."/>
            <person name="Levis C."/>
            <person name="Mauceli E."/>
            <person name="Neuveglise C."/>
            <person name="Oeser B."/>
            <person name="Pearson M."/>
            <person name="Poulain J."/>
            <person name="Poussereau N."/>
            <person name="Quesneville H."/>
            <person name="Rascle C."/>
            <person name="Schumacher J."/>
            <person name="Segurens B."/>
            <person name="Sexton A."/>
            <person name="Silva E."/>
            <person name="Sirven C."/>
            <person name="Soanes D.M."/>
            <person name="Talbot N.J."/>
            <person name="Templeton M."/>
            <person name="Yandava C."/>
            <person name="Yarden O."/>
            <person name="Zeng Q."/>
            <person name="Rollins J.A."/>
            <person name="Lebrun M.H."/>
            <person name="Dickman M."/>
        </authorList>
    </citation>
    <scope>NUCLEOTIDE SEQUENCE [LARGE SCALE GENOMIC DNA]</scope>
    <source>
        <strain evidence="2">T4</strain>
    </source>
</reference>
<name>G2YXM8_BOTF4</name>
<proteinExistence type="predicted"/>
<dbReference type="InParanoid" id="G2YXM8"/>
<dbReference type="EMBL" id="FQ790360">
    <property type="protein sequence ID" value="CCD56376.1"/>
    <property type="molecule type" value="Genomic_DNA"/>
</dbReference>
<sequence length="69" mass="7817">MDRQYNCARASTTFMTKQMLIEERENTAYEIPPSRLRSYLILYGVNGNEAESLAGAGRLLIPSTYVQNV</sequence>
<dbReference type="Proteomes" id="UP000008177">
    <property type="component" value="Unplaced contigs"/>
</dbReference>
<evidence type="ECO:0000313" key="2">
    <source>
        <dbReference type="Proteomes" id="UP000008177"/>
    </source>
</evidence>
<gene>
    <name evidence="1" type="ORF">BofuT4_uP145450.1</name>
</gene>
<organism evidence="1 2">
    <name type="scientific">Botryotinia fuckeliana (strain T4)</name>
    <name type="common">Noble rot fungus</name>
    <name type="synonym">Botrytis cinerea</name>
    <dbReference type="NCBI Taxonomy" id="999810"/>
    <lineage>
        <taxon>Eukaryota</taxon>
        <taxon>Fungi</taxon>
        <taxon>Dikarya</taxon>
        <taxon>Ascomycota</taxon>
        <taxon>Pezizomycotina</taxon>
        <taxon>Leotiomycetes</taxon>
        <taxon>Helotiales</taxon>
        <taxon>Sclerotiniaceae</taxon>
        <taxon>Botrytis</taxon>
    </lineage>
</organism>
<protein>
    <submittedName>
        <fullName evidence="1">Uncharacterized protein</fullName>
    </submittedName>
</protein>